<dbReference type="PANTHER" id="PTHR35113">
    <property type="entry name" value="FERREDOXIN-THIOREDOXIN REDUCTASE CATALYTIC CHAIN, CHLOROPLASTIC"/>
    <property type="match status" value="1"/>
</dbReference>
<dbReference type="Pfam" id="PF02943">
    <property type="entry name" value="FeThRed_B"/>
    <property type="match status" value="1"/>
</dbReference>
<dbReference type="GO" id="GO:0051539">
    <property type="term" value="F:4 iron, 4 sulfur cluster binding"/>
    <property type="evidence" value="ECO:0007669"/>
    <property type="project" value="UniProtKB-KW"/>
</dbReference>
<comment type="function">
    <text evidence="2">Catalytic subunit of the ferredoxin-thioredoxin reductase (FTR), which catalyzes the two-electron reduction of thioredoxins by the electrons provided by reduced ferredoxin.</text>
</comment>
<dbReference type="Pfam" id="PF21349">
    <property type="entry name" value="RUBY_RBDX"/>
    <property type="match status" value="1"/>
</dbReference>
<keyword evidence="8" id="KW-0408">Iron</keyword>
<evidence type="ECO:0000256" key="13">
    <source>
        <dbReference type="ARBA" id="ARBA00048150"/>
    </source>
</evidence>
<keyword evidence="9" id="KW-0411">Iron-sulfur</keyword>
<keyword evidence="6" id="KW-0479">Metal-binding</keyword>
<dbReference type="InterPro" id="IPR048574">
    <property type="entry name" value="RUBY_RBDX"/>
</dbReference>
<dbReference type="Gene3D" id="3.90.460.10">
    <property type="entry name" value="Ferredoxin thioredoxin reductase catalytic beta subunit"/>
    <property type="match status" value="1"/>
</dbReference>
<evidence type="ECO:0000256" key="2">
    <source>
        <dbReference type="ARBA" id="ARBA00003945"/>
    </source>
</evidence>
<name>A0A1V6N558_METAZ</name>
<dbReference type="AlphaFoldDB" id="A0A1V6N558"/>
<keyword evidence="16" id="KW-1185">Reference proteome</keyword>
<evidence type="ECO:0000256" key="12">
    <source>
        <dbReference type="ARBA" id="ARBA00030295"/>
    </source>
</evidence>
<gene>
    <name evidence="15" type="ORF">MBBAR_1c01200</name>
</gene>
<proteinExistence type="inferred from homology"/>
<keyword evidence="10" id="KW-1015">Disulfide bond</keyword>
<dbReference type="EC" id="1.8.7.2" evidence="4"/>
<evidence type="ECO:0000256" key="3">
    <source>
        <dbReference type="ARBA" id="ARBA00007941"/>
    </source>
</evidence>
<protein>
    <recommendedName>
        <fullName evidence="4">ferredoxin:thioredoxin reductase</fullName>
        <ecNumber evidence="4">1.8.7.2</ecNumber>
    </recommendedName>
    <alternativeName>
        <fullName evidence="12">Ferredoxin-thioredoxin reductase subunit B</fullName>
    </alternativeName>
</protein>
<evidence type="ECO:0000259" key="14">
    <source>
        <dbReference type="PROSITE" id="PS50903"/>
    </source>
</evidence>
<evidence type="ECO:0000313" key="16">
    <source>
        <dbReference type="Proteomes" id="UP000191661"/>
    </source>
</evidence>
<dbReference type="SUPFAM" id="SSF57802">
    <property type="entry name" value="Rubredoxin-like"/>
    <property type="match status" value="1"/>
</dbReference>
<evidence type="ECO:0000256" key="8">
    <source>
        <dbReference type="ARBA" id="ARBA00023004"/>
    </source>
</evidence>
<dbReference type="InterPro" id="IPR004209">
    <property type="entry name" value="FTR_bsu"/>
</dbReference>
<dbReference type="SUPFAM" id="SSF57662">
    <property type="entry name" value="Ferredoxin thioredoxin reductase (FTR), catalytic beta chain"/>
    <property type="match status" value="1"/>
</dbReference>
<evidence type="ECO:0000256" key="9">
    <source>
        <dbReference type="ARBA" id="ARBA00023014"/>
    </source>
</evidence>
<evidence type="ECO:0000256" key="11">
    <source>
        <dbReference type="ARBA" id="ARBA00026011"/>
    </source>
</evidence>
<accession>A0A1V6N558</accession>
<dbReference type="GO" id="GO:0016730">
    <property type="term" value="F:oxidoreductase activity, acting on iron-sulfur proteins as donors"/>
    <property type="evidence" value="ECO:0007669"/>
    <property type="project" value="InterPro"/>
</dbReference>
<evidence type="ECO:0000256" key="4">
    <source>
        <dbReference type="ARBA" id="ARBA00012358"/>
    </source>
</evidence>
<evidence type="ECO:0000256" key="10">
    <source>
        <dbReference type="ARBA" id="ARBA00023157"/>
    </source>
</evidence>
<dbReference type="RefSeq" id="WP_080459356.1">
    <property type="nucleotide sequence ID" value="NZ_JXMW01000001.1"/>
</dbReference>
<dbReference type="PROSITE" id="PS50903">
    <property type="entry name" value="RUBREDOXIN_LIKE"/>
    <property type="match status" value="1"/>
</dbReference>
<evidence type="ECO:0000256" key="1">
    <source>
        <dbReference type="ARBA" id="ARBA00001966"/>
    </source>
</evidence>
<comment type="subunit">
    <text evidence="11">Heterodimer of subunit A (variable subunit) and subunit B (catalytic subunit). Heterodimeric FTR forms a complex with ferredoxin and thioredoxin.</text>
</comment>
<evidence type="ECO:0000256" key="5">
    <source>
        <dbReference type="ARBA" id="ARBA00022485"/>
    </source>
</evidence>
<dbReference type="EMBL" id="JXMW01000001">
    <property type="protein sequence ID" value="OQD59723.1"/>
    <property type="molecule type" value="Genomic_DNA"/>
</dbReference>
<comment type="similarity">
    <text evidence="3">Belongs to the ferredoxin thioredoxin reductase beta subunit family.</text>
</comment>
<dbReference type="GO" id="GO:0005506">
    <property type="term" value="F:iron ion binding"/>
    <property type="evidence" value="ECO:0007669"/>
    <property type="project" value="InterPro"/>
</dbReference>
<dbReference type="InterPro" id="IPR036644">
    <property type="entry name" value="FTR_bsu_sf"/>
</dbReference>
<comment type="cofactor">
    <cofactor evidence="1">
        <name>[4Fe-4S] cluster</name>
        <dbReference type="ChEBI" id="CHEBI:49883"/>
    </cofactor>
</comment>
<dbReference type="Proteomes" id="UP000191661">
    <property type="component" value="Unassembled WGS sequence"/>
</dbReference>
<organism evidence="15 16">
    <name type="scientific">Methanobrevibacter arboriphilus JCM 13429 = DSM 1125</name>
    <dbReference type="NCBI Taxonomy" id="1300164"/>
    <lineage>
        <taxon>Archaea</taxon>
        <taxon>Methanobacteriati</taxon>
        <taxon>Methanobacteriota</taxon>
        <taxon>Methanomada group</taxon>
        <taxon>Methanobacteria</taxon>
        <taxon>Methanobacteriales</taxon>
        <taxon>Methanobacteriaceae</taxon>
        <taxon>Methanobrevibacter</taxon>
    </lineage>
</organism>
<reference evidence="15 16" key="1">
    <citation type="submission" date="2014-12" db="EMBL/GenBank/DDBJ databases">
        <title>Genome sequence of Methanobrevibacter arboriphilicus DH1, DSM1125.</title>
        <authorList>
            <person name="Poehlein A."/>
            <person name="Thauer R.K."/>
            <person name="Seedorf H."/>
            <person name="Daniel R."/>
        </authorList>
    </citation>
    <scope>NUCLEOTIDE SEQUENCE [LARGE SCALE GENOMIC DNA]</scope>
    <source>
        <strain evidence="15 16">DH1</strain>
    </source>
</reference>
<dbReference type="PANTHER" id="PTHR35113:SF1">
    <property type="entry name" value="FERREDOXIN-THIOREDOXIN REDUCTASE CATALYTIC CHAIN, CHLOROPLASTIC"/>
    <property type="match status" value="1"/>
</dbReference>
<evidence type="ECO:0000256" key="7">
    <source>
        <dbReference type="ARBA" id="ARBA00023002"/>
    </source>
</evidence>
<comment type="catalytic activity">
    <reaction evidence="13">
        <text>[thioredoxin]-disulfide + 2 reduced [2Fe-2S]-[ferredoxin] + 2 H(+) = [thioredoxin]-dithiol + 2 oxidized [2Fe-2S]-[ferredoxin]</text>
        <dbReference type="Rhea" id="RHEA:42336"/>
        <dbReference type="Rhea" id="RHEA-COMP:10000"/>
        <dbReference type="Rhea" id="RHEA-COMP:10001"/>
        <dbReference type="Rhea" id="RHEA-COMP:10698"/>
        <dbReference type="Rhea" id="RHEA-COMP:10700"/>
        <dbReference type="ChEBI" id="CHEBI:15378"/>
        <dbReference type="ChEBI" id="CHEBI:29950"/>
        <dbReference type="ChEBI" id="CHEBI:33737"/>
        <dbReference type="ChEBI" id="CHEBI:33738"/>
        <dbReference type="ChEBI" id="CHEBI:50058"/>
        <dbReference type="EC" id="1.8.7.2"/>
    </reaction>
</comment>
<keyword evidence="5" id="KW-0004">4Fe-4S</keyword>
<keyword evidence="7" id="KW-0560">Oxidoreductase</keyword>
<feature type="domain" description="Rubredoxin-like" evidence="14">
    <location>
        <begin position="127"/>
        <end position="161"/>
    </location>
</feature>
<evidence type="ECO:0000256" key="6">
    <source>
        <dbReference type="ARBA" id="ARBA00022723"/>
    </source>
</evidence>
<dbReference type="OrthoDB" id="45654at2157"/>
<dbReference type="Gene3D" id="2.20.28.10">
    <property type="match status" value="1"/>
</dbReference>
<comment type="caution">
    <text evidence="15">The sequence shown here is derived from an EMBL/GenBank/DDBJ whole genome shotgun (WGS) entry which is preliminary data.</text>
</comment>
<dbReference type="InterPro" id="IPR024934">
    <property type="entry name" value="Rubredoxin-like_dom"/>
</dbReference>
<evidence type="ECO:0000313" key="15">
    <source>
        <dbReference type="EMBL" id="OQD59723.1"/>
    </source>
</evidence>
<sequence>MGQAYDNFKKEAESSGYNVNADVEFVEMLLENIDVNIERYGYGACPCRLASGEKEKDLDLICPCDYRDEDLDNYGACFCALYVTQDVLDGKKKLTSIPDRRLKELELKKNKKTQSNEDNVSSLNFEFPVWRCKVCGYLCSRPKPPNKCPICKVDAERFEQIL</sequence>